<dbReference type="AlphaFoldDB" id="A0A2H0V5J9"/>
<evidence type="ECO:0000313" key="2">
    <source>
        <dbReference type="Proteomes" id="UP000229901"/>
    </source>
</evidence>
<name>A0A2H0V5J9_9BACT</name>
<evidence type="ECO:0008006" key="3">
    <source>
        <dbReference type="Google" id="ProtNLM"/>
    </source>
</evidence>
<organism evidence="1 2">
    <name type="scientific">Candidatus Falkowbacteria bacterium CG10_big_fil_rev_8_21_14_0_10_39_11</name>
    <dbReference type="NCBI Taxonomy" id="1974565"/>
    <lineage>
        <taxon>Bacteria</taxon>
        <taxon>Candidatus Falkowiibacteriota</taxon>
    </lineage>
</organism>
<sequence>MLDQLFGSKTRVKMIKLFLSHPERKFFVRELTRLTDSLINSIRRELNNLIDIGLIEIDISEQENDSSANPGLVGATRGVNAKKYYRLNKRNLFKDELDALFNKNKMMIEKRFAEKIKGVGQVNYLALSGVFVDNKKAPTDLVVIGSFSKKDMIRAINKFETEIGKKIKFTIMDLKEYRLRHDIADRFLLDILEQRDLDMIIVDQLSEIDNL</sequence>
<reference evidence="2" key="1">
    <citation type="submission" date="2017-09" db="EMBL/GenBank/DDBJ databases">
        <title>Depth-based differentiation of microbial function through sediment-hosted aquifers and enrichment of novel symbionts in the deep terrestrial subsurface.</title>
        <authorList>
            <person name="Probst A.J."/>
            <person name="Ladd B."/>
            <person name="Jarett J.K."/>
            <person name="Geller-Mcgrath D.E."/>
            <person name="Sieber C.M.K."/>
            <person name="Emerson J.B."/>
            <person name="Anantharaman K."/>
            <person name="Thomas B.C."/>
            <person name="Malmstrom R."/>
            <person name="Stieglmeier M."/>
            <person name="Klingl A."/>
            <person name="Woyke T."/>
            <person name="Ryan C.M."/>
            <person name="Banfield J.F."/>
        </authorList>
    </citation>
    <scope>NUCLEOTIDE SEQUENCE [LARGE SCALE GENOMIC DNA]</scope>
</reference>
<evidence type="ECO:0000313" key="1">
    <source>
        <dbReference type="EMBL" id="PIR94384.1"/>
    </source>
</evidence>
<proteinExistence type="predicted"/>
<comment type="caution">
    <text evidence="1">The sequence shown here is derived from an EMBL/GenBank/DDBJ whole genome shotgun (WGS) entry which is preliminary data.</text>
</comment>
<protein>
    <recommendedName>
        <fullName evidence="3">Transcriptional regulator</fullName>
    </recommendedName>
</protein>
<dbReference type="Proteomes" id="UP000229901">
    <property type="component" value="Unassembled WGS sequence"/>
</dbReference>
<accession>A0A2H0V5J9</accession>
<gene>
    <name evidence="1" type="ORF">COT97_01605</name>
</gene>
<dbReference type="EMBL" id="PFAP01000007">
    <property type="protein sequence ID" value="PIR94384.1"/>
    <property type="molecule type" value="Genomic_DNA"/>
</dbReference>